<sequence length="178" mass="20317">MAAKATIHKAALNIADMDRNYYAEHNFTLAKHPSENDLRLMVRLSAFVLNANETLVFCKGISQDDEPDLWEKSLDGEIKLWIDLGQPDEKRIKKACGRSDKVIIYTYQDGAASAWWKQAEKSLKRFKNLSVIYLSIDGDIEELAIRAISLQCNISDGELSLIDEENSVIIRQERWKEA</sequence>
<dbReference type="SMART" id="SM01322">
    <property type="entry name" value="YaeQ"/>
    <property type="match status" value="1"/>
</dbReference>
<dbReference type="KEGG" id="smas:HUE87_11835"/>
<name>A0A7S7RQG8_9BACT</name>
<dbReference type="PANTHER" id="PTHR38784:SF1">
    <property type="entry name" value="SUCROSE PHOSPHORYLASE"/>
    <property type="match status" value="1"/>
</dbReference>
<reference evidence="1 2" key="1">
    <citation type="submission" date="2020-05" db="EMBL/GenBank/DDBJ databases">
        <title>Sulfurimonas marisnigri, sp. nov., and Sulfurimonas baltica, sp. nov., manganese oxide reducing chemolithoautotrophs of the class Epsilonproteobacteria isolated from the pelagic redoxclines of the Black and Baltic Seas and emended description of the genus Sulfurimonas.</title>
        <authorList>
            <person name="Henkel J.V."/>
            <person name="Laudan C."/>
            <person name="Werner J."/>
            <person name="Neu T."/>
            <person name="Plewe S."/>
            <person name="Sproer C."/>
            <person name="Bunk B."/>
            <person name="Schulz-Vogt H.N."/>
        </authorList>
    </citation>
    <scope>NUCLEOTIDE SEQUENCE [LARGE SCALE GENOMIC DNA]</scope>
    <source>
        <strain evidence="1 2">SoZ1</strain>
    </source>
</reference>
<dbReference type="InterPro" id="IPR011335">
    <property type="entry name" value="Restrct_endonuc-II-like"/>
</dbReference>
<dbReference type="Pfam" id="PF07152">
    <property type="entry name" value="YaeQ"/>
    <property type="match status" value="1"/>
</dbReference>
<accession>A0A7S7RQG8</accession>
<dbReference type="InterPro" id="IPR038590">
    <property type="entry name" value="YaeQ_sf"/>
</dbReference>
<dbReference type="Proteomes" id="UP000593836">
    <property type="component" value="Chromosome"/>
</dbReference>
<gene>
    <name evidence="1" type="ORF">HUE87_11835</name>
</gene>
<evidence type="ECO:0000313" key="2">
    <source>
        <dbReference type="Proteomes" id="UP000593836"/>
    </source>
</evidence>
<proteinExistence type="predicted"/>
<organism evidence="1 2">
    <name type="scientific">Candidatus Sulfurimonas marisnigri</name>
    <dbReference type="NCBI Taxonomy" id="2740405"/>
    <lineage>
        <taxon>Bacteria</taxon>
        <taxon>Pseudomonadati</taxon>
        <taxon>Campylobacterota</taxon>
        <taxon>Epsilonproteobacteria</taxon>
        <taxon>Campylobacterales</taxon>
        <taxon>Sulfurimonadaceae</taxon>
        <taxon>Sulfurimonas</taxon>
    </lineage>
</organism>
<keyword evidence="2" id="KW-1185">Reference proteome</keyword>
<protein>
    <submittedName>
        <fullName evidence="1">YaeQ family protein</fullName>
    </submittedName>
</protein>
<dbReference type="CDD" id="cd22368">
    <property type="entry name" value="YaeQ-like"/>
    <property type="match status" value="1"/>
</dbReference>
<dbReference type="Gene3D" id="3.10.640.10">
    <property type="entry name" value="Restriction endonuclease-like alpha-beta roll domain"/>
    <property type="match status" value="1"/>
</dbReference>
<evidence type="ECO:0000313" key="1">
    <source>
        <dbReference type="EMBL" id="QOY54538.1"/>
    </source>
</evidence>
<dbReference type="RefSeq" id="WP_194366583.1">
    <property type="nucleotide sequence ID" value="NZ_CP054493.1"/>
</dbReference>
<dbReference type="EMBL" id="CP054493">
    <property type="protein sequence ID" value="QOY54538.1"/>
    <property type="molecule type" value="Genomic_DNA"/>
</dbReference>
<dbReference type="InterPro" id="IPR009822">
    <property type="entry name" value="YaeQ"/>
</dbReference>
<dbReference type="PANTHER" id="PTHR38784">
    <property type="entry name" value="SUCROSE PHOSPHORYLASE"/>
    <property type="match status" value="1"/>
</dbReference>
<dbReference type="AlphaFoldDB" id="A0A7S7RQG8"/>
<dbReference type="SUPFAM" id="SSF52980">
    <property type="entry name" value="Restriction endonuclease-like"/>
    <property type="match status" value="1"/>
</dbReference>
<dbReference type="PIRSF" id="PIRSF011484">
    <property type="entry name" value="YaeQ"/>
    <property type="match status" value="1"/>
</dbReference>